<dbReference type="Proteomes" id="UP000602532">
    <property type="component" value="Unassembled WGS sequence"/>
</dbReference>
<protein>
    <submittedName>
        <fullName evidence="1">Uncharacterized protein</fullName>
    </submittedName>
</protein>
<name>A0ABR8X297_9MICO</name>
<evidence type="ECO:0000313" key="2">
    <source>
        <dbReference type="Proteomes" id="UP000602532"/>
    </source>
</evidence>
<reference evidence="1 2" key="1">
    <citation type="submission" date="2020-08" db="EMBL/GenBank/DDBJ databases">
        <title>A Genomic Blueprint of the Chicken Gut Microbiome.</title>
        <authorList>
            <person name="Gilroy R."/>
            <person name="Ravi A."/>
            <person name="Getino M."/>
            <person name="Pursley I."/>
            <person name="Horton D.L."/>
            <person name="Alikhan N.-F."/>
            <person name="Baker D."/>
            <person name="Gharbi K."/>
            <person name="Hall N."/>
            <person name="Watson M."/>
            <person name="Adriaenssens E.M."/>
            <person name="Foster-Nyarko E."/>
            <person name="Jarju S."/>
            <person name="Secka A."/>
            <person name="Antonio M."/>
            <person name="Oren A."/>
            <person name="Chaudhuri R."/>
            <person name="La Ragione R.M."/>
            <person name="Hildebrand F."/>
            <person name="Pallen M.J."/>
        </authorList>
    </citation>
    <scope>NUCLEOTIDE SEQUENCE [LARGE SCALE GENOMIC DNA]</scope>
    <source>
        <strain evidence="1 2">Sa1CUA4</strain>
    </source>
</reference>
<organism evidence="1 2">
    <name type="scientific">Microbacterium gallinarum</name>
    <dbReference type="NCBI Taxonomy" id="2762209"/>
    <lineage>
        <taxon>Bacteria</taxon>
        <taxon>Bacillati</taxon>
        <taxon>Actinomycetota</taxon>
        <taxon>Actinomycetes</taxon>
        <taxon>Micrococcales</taxon>
        <taxon>Microbacteriaceae</taxon>
        <taxon>Microbacterium</taxon>
    </lineage>
</organism>
<accession>A0ABR8X297</accession>
<comment type="caution">
    <text evidence="1">The sequence shown here is derived from an EMBL/GenBank/DDBJ whole genome shotgun (WGS) entry which is preliminary data.</text>
</comment>
<keyword evidence="2" id="KW-1185">Reference proteome</keyword>
<sequence length="149" mass="16313">MRPDTTKVREIEPEDWASVIAGCLDEQGFQTVVRADGGIENPGVPAAQQEALAVAQFVCGASYPFPEKYSQPLTEAQLSRLYEFWVVESVPCLQSFGLNPPLAPTLAVFLETYESPDMWGPFTVLGTLSGPRYDEVSVACPQSPDDLRD</sequence>
<evidence type="ECO:0000313" key="1">
    <source>
        <dbReference type="EMBL" id="MBD8023455.1"/>
    </source>
</evidence>
<gene>
    <name evidence="1" type="ORF">H9622_07615</name>
</gene>
<dbReference type="EMBL" id="JACSPM010000002">
    <property type="protein sequence ID" value="MBD8023455.1"/>
    <property type="molecule type" value="Genomic_DNA"/>
</dbReference>
<proteinExistence type="predicted"/>
<dbReference type="RefSeq" id="WP_191765797.1">
    <property type="nucleotide sequence ID" value="NZ_JACSPM010000002.1"/>
</dbReference>